<dbReference type="PANTHER" id="PTHR11474:SF126">
    <property type="entry name" value="TYROSINASE-LIKE PROTEIN TYR-1-RELATED"/>
    <property type="match status" value="1"/>
</dbReference>
<dbReference type="GO" id="GO:0016491">
    <property type="term" value="F:oxidoreductase activity"/>
    <property type="evidence" value="ECO:0007669"/>
    <property type="project" value="InterPro"/>
</dbReference>
<evidence type="ECO:0000313" key="6">
    <source>
        <dbReference type="Proteomes" id="UP000070444"/>
    </source>
</evidence>
<keyword evidence="6" id="KW-1185">Reference proteome</keyword>
<dbReference type="PANTHER" id="PTHR11474">
    <property type="entry name" value="TYROSINASE FAMILY MEMBER"/>
    <property type="match status" value="1"/>
</dbReference>
<gene>
    <name evidence="5" type="ORF">CONCODRAFT_2051</name>
</gene>
<dbReference type="PROSITE" id="PS00498">
    <property type="entry name" value="TYROSINASE_2"/>
    <property type="match status" value="1"/>
</dbReference>
<dbReference type="STRING" id="796925.A0A137PJ55"/>
<dbReference type="GO" id="GO:0046872">
    <property type="term" value="F:metal ion binding"/>
    <property type="evidence" value="ECO:0007669"/>
    <property type="project" value="UniProtKB-KW"/>
</dbReference>
<evidence type="ECO:0000259" key="3">
    <source>
        <dbReference type="PROSITE" id="PS00497"/>
    </source>
</evidence>
<dbReference type="Pfam" id="PF00264">
    <property type="entry name" value="Tyrosinase"/>
    <property type="match status" value="1"/>
</dbReference>
<dbReference type="InterPro" id="IPR050316">
    <property type="entry name" value="Tyrosinase/Hemocyanin"/>
</dbReference>
<evidence type="ECO:0000313" key="5">
    <source>
        <dbReference type="EMBL" id="KXN74971.1"/>
    </source>
</evidence>
<evidence type="ECO:0000256" key="2">
    <source>
        <dbReference type="ARBA" id="ARBA00023008"/>
    </source>
</evidence>
<feature type="domain" description="Tyrosinase copper-binding" evidence="4">
    <location>
        <begin position="167"/>
        <end position="178"/>
    </location>
</feature>
<feature type="non-terminal residue" evidence="5">
    <location>
        <position position="1"/>
    </location>
</feature>
<dbReference type="SUPFAM" id="SSF48056">
    <property type="entry name" value="Di-copper centre-containing domain"/>
    <property type="match status" value="1"/>
</dbReference>
<organism evidence="5 6">
    <name type="scientific">Conidiobolus coronatus (strain ATCC 28846 / CBS 209.66 / NRRL 28638)</name>
    <name type="common">Delacroixia coronata</name>
    <dbReference type="NCBI Taxonomy" id="796925"/>
    <lineage>
        <taxon>Eukaryota</taxon>
        <taxon>Fungi</taxon>
        <taxon>Fungi incertae sedis</taxon>
        <taxon>Zoopagomycota</taxon>
        <taxon>Entomophthoromycotina</taxon>
        <taxon>Entomophthoromycetes</taxon>
        <taxon>Entomophthorales</taxon>
        <taxon>Ancylistaceae</taxon>
        <taxon>Conidiobolus</taxon>
    </lineage>
</organism>
<dbReference type="PROSITE" id="PS00497">
    <property type="entry name" value="TYROSINASE_1"/>
    <property type="match status" value="1"/>
</dbReference>
<proteinExistence type="predicted"/>
<dbReference type="AlphaFoldDB" id="A0A137PJ55"/>
<dbReference type="Proteomes" id="UP000070444">
    <property type="component" value="Unassembled WGS sequence"/>
</dbReference>
<dbReference type="InterPro" id="IPR002227">
    <property type="entry name" value="Tyrosinase_Cu-bd"/>
</dbReference>
<evidence type="ECO:0000259" key="4">
    <source>
        <dbReference type="PROSITE" id="PS00498"/>
    </source>
</evidence>
<name>A0A137PJ55_CONC2</name>
<keyword evidence="1" id="KW-0479">Metal-binding</keyword>
<dbReference type="PRINTS" id="PR00092">
    <property type="entry name" value="TYROSINASE"/>
</dbReference>
<protein>
    <submittedName>
        <fullName evidence="5">Di-copper centre-containing protein</fullName>
    </submittedName>
</protein>
<evidence type="ECO:0000256" key="1">
    <source>
        <dbReference type="ARBA" id="ARBA00022723"/>
    </source>
</evidence>
<sequence length="335" mass="39194">LQKQEEIYDWFVDSHLKVGKKAHNVAAFLPWHRAFTVKYERALQKIDPKVVLPYWDWSIDAQAPELSVILSEKYMGSNGEPNTHCVKDGLAKDWEIRIPERRCLKRDYRYGNRTGPFWDKSLIEAMITKNTNYHEFRQDLEYNPHAIVHDNLSHIWGDMNKMVTPNDPLFFMHHVMVDKIWWEWQQRDPKRLTEYSGYGATINDSLWRMDVNVGQVMDTTSDGSCFTYERYSSPNVLEALKQSPLLKRDKINYKDDNIWEAIDSIPFNSIPEKYKATLGTEHAKNNKLVIPDRISSELIRVNNLNPDGVQKKYEQLAKISALLNANTDFEPDTSL</sequence>
<accession>A0A137PJ55</accession>
<feature type="domain" description="Tyrosinase copper-binding" evidence="3">
    <location>
        <begin position="23"/>
        <end position="40"/>
    </location>
</feature>
<dbReference type="OrthoDB" id="6132182at2759"/>
<dbReference type="InterPro" id="IPR008922">
    <property type="entry name" value="Di-copper_centre_dom_sf"/>
</dbReference>
<keyword evidence="2" id="KW-0186">Copper</keyword>
<reference evidence="5 6" key="1">
    <citation type="journal article" date="2015" name="Genome Biol. Evol.">
        <title>Phylogenomic analyses indicate that early fungi evolved digesting cell walls of algal ancestors of land plants.</title>
        <authorList>
            <person name="Chang Y."/>
            <person name="Wang S."/>
            <person name="Sekimoto S."/>
            <person name="Aerts A.L."/>
            <person name="Choi C."/>
            <person name="Clum A."/>
            <person name="LaButti K.M."/>
            <person name="Lindquist E.A."/>
            <person name="Yee Ngan C."/>
            <person name="Ohm R.A."/>
            <person name="Salamov A.A."/>
            <person name="Grigoriev I.V."/>
            <person name="Spatafora J.W."/>
            <person name="Berbee M.L."/>
        </authorList>
    </citation>
    <scope>NUCLEOTIDE SEQUENCE [LARGE SCALE GENOMIC DNA]</scope>
    <source>
        <strain evidence="5 6">NRRL 28638</strain>
    </source>
</reference>
<dbReference type="Gene3D" id="1.10.1280.10">
    <property type="entry name" value="Di-copper center containing domain from catechol oxidase"/>
    <property type="match status" value="1"/>
</dbReference>
<dbReference type="EMBL" id="KQ964419">
    <property type="protein sequence ID" value="KXN74971.1"/>
    <property type="molecule type" value="Genomic_DNA"/>
</dbReference>